<proteinExistence type="predicted"/>
<feature type="region of interest" description="Disordered" evidence="2">
    <location>
        <begin position="404"/>
        <end position="423"/>
    </location>
</feature>
<reference evidence="3 4" key="1">
    <citation type="journal article" date="2018" name="Sci. Rep.">
        <title>Comparative analysis of the Pocillopora damicornis genome highlights role of immune system in coral evolution.</title>
        <authorList>
            <person name="Cunning R."/>
            <person name="Bay R.A."/>
            <person name="Gillette P."/>
            <person name="Baker A.C."/>
            <person name="Traylor-Knowles N."/>
        </authorList>
    </citation>
    <scope>NUCLEOTIDE SEQUENCE [LARGE SCALE GENOMIC DNA]</scope>
    <source>
        <strain evidence="3">RSMAS</strain>
        <tissue evidence="3">Whole animal</tissue>
    </source>
</reference>
<evidence type="ECO:0000313" key="3">
    <source>
        <dbReference type="EMBL" id="RMX60129.1"/>
    </source>
</evidence>
<evidence type="ECO:0000256" key="2">
    <source>
        <dbReference type="SAM" id="MobiDB-lite"/>
    </source>
</evidence>
<protein>
    <submittedName>
        <fullName evidence="3">Uncharacterized protein</fullName>
    </submittedName>
</protein>
<dbReference type="AlphaFoldDB" id="A0A3M6V2U6"/>
<organism evidence="3 4">
    <name type="scientific">Pocillopora damicornis</name>
    <name type="common">Cauliflower coral</name>
    <name type="synonym">Millepora damicornis</name>
    <dbReference type="NCBI Taxonomy" id="46731"/>
    <lineage>
        <taxon>Eukaryota</taxon>
        <taxon>Metazoa</taxon>
        <taxon>Cnidaria</taxon>
        <taxon>Anthozoa</taxon>
        <taxon>Hexacorallia</taxon>
        <taxon>Scleractinia</taxon>
        <taxon>Astrocoeniina</taxon>
        <taxon>Pocilloporidae</taxon>
        <taxon>Pocillopora</taxon>
    </lineage>
</organism>
<evidence type="ECO:0000313" key="4">
    <source>
        <dbReference type="Proteomes" id="UP000275408"/>
    </source>
</evidence>
<feature type="compositionally biased region" description="Polar residues" evidence="2">
    <location>
        <begin position="131"/>
        <end position="140"/>
    </location>
</feature>
<gene>
    <name evidence="3" type="ORF">pdam_00019540</name>
</gene>
<dbReference type="Proteomes" id="UP000275408">
    <property type="component" value="Unassembled WGS sequence"/>
</dbReference>
<keyword evidence="1" id="KW-0175">Coiled coil</keyword>
<keyword evidence="4" id="KW-1185">Reference proteome</keyword>
<dbReference type="EMBL" id="RCHS01000234">
    <property type="protein sequence ID" value="RMX60129.1"/>
    <property type="molecule type" value="Genomic_DNA"/>
</dbReference>
<name>A0A3M6V2U6_POCDA</name>
<comment type="caution">
    <text evidence="3">The sequence shown here is derived from an EMBL/GenBank/DDBJ whole genome shotgun (WGS) entry which is preliminary data.</text>
</comment>
<feature type="region of interest" description="Disordered" evidence="2">
    <location>
        <begin position="161"/>
        <end position="204"/>
    </location>
</feature>
<feature type="compositionally biased region" description="Basic and acidic residues" evidence="2">
    <location>
        <begin position="71"/>
        <end position="91"/>
    </location>
</feature>
<accession>A0A3M6V2U6</accession>
<feature type="region of interest" description="Disordered" evidence="2">
    <location>
        <begin position="59"/>
        <end position="101"/>
    </location>
</feature>
<feature type="compositionally biased region" description="Basic and acidic residues" evidence="2">
    <location>
        <begin position="174"/>
        <end position="200"/>
    </location>
</feature>
<feature type="region of interest" description="Disordered" evidence="2">
    <location>
        <begin position="127"/>
        <end position="148"/>
    </location>
</feature>
<evidence type="ECO:0000256" key="1">
    <source>
        <dbReference type="SAM" id="Coils"/>
    </source>
</evidence>
<feature type="coiled-coil region" evidence="1">
    <location>
        <begin position="291"/>
        <end position="318"/>
    </location>
</feature>
<dbReference type="OrthoDB" id="5956874at2759"/>
<feature type="compositionally biased region" description="Basic residues" evidence="2">
    <location>
        <begin position="92"/>
        <end position="101"/>
    </location>
</feature>
<sequence length="423" mass="47905">MPHLKVNVNGKKYTISGITRTTCSKQILCALAKVDAELRSRQTTEPKGDPLMNASGACVEQNRRAKKVRETRKEFKREEKCTRSRETEKKQREGRKRSSGKVHITKPMELTNNEGIQTSSGMFEAVEKSSENQQNCSPSLNEREGVKEKVVESSFRTVEDLDRNINGRDTSSVDSKENNVEDSAKDTDHDTGISELHSDSSFEQNQILHQNSGVNGSSARRTLNSTLQIKVKCASTNTDTIEFADLAYSCMLENSISNLEDDEYIVAELIGSETDVEIFDECTCTYIDSETEELQQEIEKIRDDLKLTESKLIEQEKTIETLNVLIDDDDDDEYCANCDVNDDVNKRIDELKQSIKLSTQLYDYQKVETQANALELEKVESQIRRKRWHVECLLKELYMARNSPLTGNGQGKSAPFPRDGTLV</sequence>